<evidence type="ECO:0000259" key="13">
    <source>
        <dbReference type="PROSITE" id="PS50893"/>
    </source>
</evidence>
<keyword evidence="4 11" id="KW-0227">DNA damage</keyword>
<evidence type="ECO:0000256" key="6">
    <source>
        <dbReference type="ARBA" id="ARBA00022840"/>
    </source>
</evidence>
<sequence>MALITLRNIHLGFGGPPLLDGIDLAVDKGERLCLLGRNGSGKSTLMKLIAGEIQADDGERVTPQGVCITRLEQEVPADLAGSVFDVVASGLGGVGELVRRYHRLGVELARAPDDGGRRLEQLSQLQHRLEAADGWRTGQRVEQVISRLSLDPDVAFGSLSGGLKRRVLLARALVQDPDLLLLDEPTNHLDIESIEWLEQFLLDYRGALLFVTHDRRFLRRLATRIVELDRGRLTDWPGDYDNFLRRKEEMLNAEEQANQRFDRRLAEEEVWIRQGIKARRTRNEGRVRALQAMREERARRRQQAGQVKMALQDGERSGKLVLEARNIAYAWDGSPVVRQFSTTVLRGDRIGIIGPNGCGKTTLLNLLLGRLAPDSGEVRLGTRLEVAYFDQMRAALDGEKSVVDNVADGADKVEVNGRSRHVISYLQDFLFPPERARQPVRALSGGERNRLLLARLFTRPANVLVLDEPTNDLDMETLELLEERLLEYQGTLLLVSHDRDFLDRVVTSTLVFEGDGRIGEYVGGYSDWLRQRPAGPVPRQTAAAAARQPGKERPRSRPRKLGYREQRELEELPRRIERLESELEQAQQRLADPALYRQSGEAVAEQKAVLERLTAELEAAYGRWETLEAMQDERST</sequence>
<dbReference type="EMBL" id="DRKP01000051">
    <property type="protein sequence ID" value="HEB95627.1"/>
    <property type="molecule type" value="Genomic_DNA"/>
</dbReference>
<dbReference type="GO" id="GO:0006281">
    <property type="term" value="P:DNA repair"/>
    <property type="evidence" value="ECO:0007669"/>
    <property type="project" value="UniProtKB-KW"/>
</dbReference>
<comment type="catalytic activity">
    <reaction evidence="9 11">
        <text>ATP + H2O = ADP + phosphate + H(+)</text>
        <dbReference type="Rhea" id="RHEA:13065"/>
        <dbReference type="ChEBI" id="CHEBI:15377"/>
        <dbReference type="ChEBI" id="CHEBI:15378"/>
        <dbReference type="ChEBI" id="CHEBI:30616"/>
        <dbReference type="ChEBI" id="CHEBI:43474"/>
        <dbReference type="ChEBI" id="CHEBI:456216"/>
    </reaction>
</comment>
<feature type="region of interest" description="Disordered" evidence="12">
    <location>
        <begin position="533"/>
        <end position="566"/>
    </location>
</feature>
<gene>
    <name evidence="11" type="primary">uup</name>
    <name evidence="14" type="ORF">ENI96_04255</name>
</gene>
<dbReference type="InterPro" id="IPR003439">
    <property type="entry name" value="ABC_transporter-like_ATP-bd"/>
</dbReference>
<evidence type="ECO:0000256" key="5">
    <source>
        <dbReference type="ARBA" id="ARBA00022801"/>
    </source>
</evidence>
<dbReference type="InterPro" id="IPR027417">
    <property type="entry name" value="P-loop_NTPase"/>
</dbReference>
<dbReference type="InterPro" id="IPR043686">
    <property type="entry name" value="Uup"/>
</dbReference>
<dbReference type="FunFam" id="3.40.50.300:FF:000309">
    <property type="entry name" value="ABC transporter ATP-binding protein"/>
    <property type="match status" value="1"/>
</dbReference>
<accession>A0A831RKP7</accession>
<feature type="binding site" evidence="11">
    <location>
        <begin position="36"/>
        <end position="43"/>
    </location>
    <ligand>
        <name>ATP</name>
        <dbReference type="ChEBI" id="CHEBI:30616"/>
        <label>1</label>
    </ligand>
</feature>
<dbReference type="GO" id="GO:0003677">
    <property type="term" value="F:DNA binding"/>
    <property type="evidence" value="ECO:0007669"/>
    <property type="project" value="UniProtKB-UniRule"/>
</dbReference>
<keyword evidence="7 11" id="KW-0238">DNA-binding</keyword>
<evidence type="ECO:0000313" key="14">
    <source>
        <dbReference type="EMBL" id="HEB95627.1"/>
    </source>
</evidence>
<dbReference type="SUPFAM" id="SSF52540">
    <property type="entry name" value="P-loop containing nucleoside triphosphate hydrolases"/>
    <property type="match status" value="2"/>
</dbReference>
<dbReference type="InterPro" id="IPR003593">
    <property type="entry name" value="AAA+_ATPase"/>
</dbReference>
<dbReference type="Pfam" id="PF12848">
    <property type="entry name" value="ABC_tran_Xtn"/>
    <property type="match status" value="1"/>
</dbReference>
<evidence type="ECO:0000256" key="11">
    <source>
        <dbReference type="HAMAP-Rule" id="MF_00848"/>
    </source>
</evidence>
<evidence type="ECO:0000256" key="7">
    <source>
        <dbReference type="ARBA" id="ARBA00023125"/>
    </source>
</evidence>
<evidence type="ECO:0000256" key="3">
    <source>
        <dbReference type="ARBA" id="ARBA00022741"/>
    </source>
</evidence>
<keyword evidence="11" id="KW-0175">Coiled coil</keyword>
<keyword evidence="2 11" id="KW-0677">Repeat</keyword>
<dbReference type="PROSITE" id="PS50893">
    <property type="entry name" value="ABC_TRANSPORTER_2"/>
    <property type="match status" value="2"/>
</dbReference>
<dbReference type="InterPro" id="IPR032781">
    <property type="entry name" value="ABC_tran_Xtn"/>
</dbReference>
<keyword evidence="3 11" id="KW-0547">Nucleotide-binding</keyword>
<dbReference type="EC" id="3.6.1.-" evidence="11"/>
<comment type="similarity">
    <text evidence="10 11">Belongs to the ABC transporter superfamily. ABCF family. Uup subfamily.</text>
</comment>
<comment type="subcellular location">
    <subcellularLocation>
        <location evidence="11">Cytoplasm</location>
    </subcellularLocation>
    <text evidence="11">Associates with ribosomes.</text>
</comment>
<reference evidence="14" key="1">
    <citation type="journal article" date="2020" name="mSystems">
        <title>Genome- and Community-Level Interaction Insights into Carbon Utilization and Element Cycling Functions of Hydrothermarchaeota in Hydrothermal Sediment.</title>
        <authorList>
            <person name="Zhou Z."/>
            <person name="Liu Y."/>
            <person name="Xu W."/>
            <person name="Pan J."/>
            <person name="Luo Z.H."/>
            <person name="Li M."/>
        </authorList>
    </citation>
    <scope>NUCLEOTIDE SEQUENCE [LARGE SCALE GENOMIC DNA]</scope>
    <source>
        <strain evidence="14">HyVt-443</strain>
    </source>
</reference>
<evidence type="ECO:0000256" key="9">
    <source>
        <dbReference type="ARBA" id="ARBA00049360"/>
    </source>
</evidence>
<dbReference type="PANTHER" id="PTHR42855:SF1">
    <property type="entry name" value="ABC TRANSPORTER DOMAIN-CONTAINING PROTEIN"/>
    <property type="match status" value="1"/>
</dbReference>
<dbReference type="Gene3D" id="3.40.50.300">
    <property type="entry name" value="P-loop containing nucleotide triphosphate hydrolases"/>
    <property type="match status" value="2"/>
</dbReference>
<proteinExistence type="inferred from homology"/>
<dbReference type="PANTHER" id="PTHR42855">
    <property type="entry name" value="ABC TRANSPORTER ATP-BINDING SUBUNIT"/>
    <property type="match status" value="1"/>
</dbReference>
<dbReference type="Proteomes" id="UP000886251">
    <property type="component" value="Unassembled WGS sequence"/>
</dbReference>
<comment type="function">
    <text evidence="11">Probably plays a role in ribosome assembly or function. May be involved in resolution of branched DNA intermediates that result from template switching in postreplication gaps. Binds DNA and has ATPase activity.</text>
</comment>
<dbReference type="PROSITE" id="PS00211">
    <property type="entry name" value="ABC_TRANSPORTER_1"/>
    <property type="match status" value="1"/>
</dbReference>
<keyword evidence="1 11" id="KW-0963">Cytoplasm</keyword>
<dbReference type="GO" id="GO:0016887">
    <property type="term" value="F:ATP hydrolysis activity"/>
    <property type="evidence" value="ECO:0007669"/>
    <property type="project" value="UniProtKB-UniRule"/>
</dbReference>
<feature type="binding site" evidence="11">
    <location>
        <begin position="354"/>
        <end position="361"/>
    </location>
    <ligand>
        <name>ATP</name>
        <dbReference type="ChEBI" id="CHEBI:30616"/>
        <label>2</label>
    </ligand>
</feature>
<evidence type="ECO:0000256" key="8">
    <source>
        <dbReference type="ARBA" id="ARBA00023204"/>
    </source>
</evidence>
<dbReference type="Gene3D" id="1.10.287.380">
    <property type="entry name" value="Valyl-tRNA synthetase, C-terminal domain"/>
    <property type="match status" value="1"/>
</dbReference>
<keyword evidence="8 11" id="KW-0234">DNA repair</keyword>
<evidence type="ECO:0000256" key="4">
    <source>
        <dbReference type="ARBA" id="ARBA00022763"/>
    </source>
</evidence>
<name>A0A831RKP7_9GAMM</name>
<dbReference type="InterPro" id="IPR032524">
    <property type="entry name" value="ABC_tran_C"/>
</dbReference>
<organism evidence="14">
    <name type="scientific">Sedimenticola thiotaurini</name>
    <dbReference type="NCBI Taxonomy" id="1543721"/>
    <lineage>
        <taxon>Bacteria</taxon>
        <taxon>Pseudomonadati</taxon>
        <taxon>Pseudomonadota</taxon>
        <taxon>Gammaproteobacteria</taxon>
        <taxon>Chromatiales</taxon>
        <taxon>Sedimenticolaceae</taxon>
        <taxon>Sedimenticola</taxon>
    </lineage>
</organism>
<keyword evidence="5 11" id="KW-0378">Hydrolase</keyword>
<dbReference type="InterPro" id="IPR017871">
    <property type="entry name" value="ABC_transporter-like_CS"/>
</dbReference>
<dbReference type="AlphaFoldDB" id="A0A831RKP7"/>
<dbReference type="Pfam" id="PF00005">
    <property type="entry name" value="ABC_tran"/>
    <property type="match status" value="2"/>
</dbReference>
<feature type="coiled-coil region" evidence="11">
    <location>
        <begin position="569"/>
        <end position="623"/>
    </location>
</feature>
<feature type="domain" description="ABC transporter" evidence="13">
    <location>
        <begin position="322"/>
        <end position="541"/>
    </location>
</feature>
<comment type="caution">
    <text evidence="14">The sequence shown here is derived from an EMBL/GenBank/DDBJ whole genome shotgun (WGS) entry which is preliminary data.</text>
</comment>
<dbReference type="Pfam" id="PF16326">
    <property type="entry name" value="ABC_tran_CTD"/>
    <property type="match status" value="1"/>
</dbReference>
<dbReference type="HAMAP" id="MF_00848">
    <property type="entry name" value="Uup"/>
    <property type="match status" value="1"/>
</dbReference>
<keyword evidence="6 11" id="KW-0067">ATP-binding</keyword>
<dbReference type="GO" id="GO:0005524">
    <property type="term" value="F:ATP binding"/>
    <property type="evidence" value="ECO:0007669"/>
    <property type="project" value="UniProtKB-UniRule"/>
</dbReference>
<evidence type="ECO:0000256" key="12">
    <source>
        <dbReference type="SAM" id="MobiDB-lite"/>
    </source>
</evidence>
<dbReference type="SMART" id="SM00382">
    <property type="entry name" value="AAA"/>
    <property type="match status" value="2"/>
</dbReference>
<dbReference type="InterPro" id="IPR051309">
    <property type="entry name" value="ABCF_ATPase"/>
</dbReference>
<protein>
    <recommendedName>
        <fullName evidence="11">ATP-binding protein Uup</fullName>
        <ecNumber evidence="11">3.6.1.-</ecNumber>
    </recommendedName>
</protein>
<feature type="domain" description="ABC transporter" evidence="13">
    <location>
        <begin position="4"/>
        <end position="255"/>
    </location>
</feature>
<dbReference type="GO" id="GO:0043022">
    <property type="term" value="F:ribosome binding"/>
    <property type="evidence" value="ECO:0007669"/>
    <property type="project" value="UniProtKB-UniRule"/>
</dbReference>
<dbReference type="CDD" id="cd03221">
    <property type="entry name" value="ABCF_EF-3"/>
    <property type="match status" value="2"/>
</dbReference>
<evidence type="ECO:0000256" key="1">
    <source>
        <dbReference type="ARBA" id="ARBA00022490"/>
    </source>
</evidence>
<evidence type="ECO:0000256" key="2">
    <source>
        <dbReference type="ARBA" id="ARBA00022737"/>
    </source>
</evidence>
<dbReference type="InterPro" id="IPR037118">
    <property type="entry name" value="Val-tRNA_synth_C_sf"/>
</dbReference>
<dbReference type="GO" id="GO:0005737">
    <property type="term" value="C:cytoplasm"/>
    <property type="evidence" value="ECO:0007669"/>
    <property type="project" value="UniProtKB-SubCell"/>
</dbReference>
<dbReference type="FunFam" id="3.40.50.300:FF:000011">
    <property type="entry name" value="Putative ABC transporter ATP-binding component"/>
    <property type="match status" value="1"/>
</dbReference>
<evidence type="ECO:0000256" key="10">
    <source>
        <dbReference type="ARBA" id="ARBA00061478"/>
    </source>
</evidence>